<dbReference type="Proteomes" id="UP000762676">
    <property type="component" value="Unassembled WGS sequence"/>
</dbReference>
<gene>
    <name evidence="2" type="ORF">ElyMa_005597000</name>
</gene>
<feature type="region of interest" description="Disordered" evidence="1">
    <location>
        <begin position="42"/>
        <end position="84"/>
    </location>
</feature>
<evidence type="ECO:0000313" key="2">
    <source>
        <dbReference type="EMBL" id="GFR67977.1"/>
    </source>
</evidence>
<keyword evidence="3" id="KW-1185">Reference proteome</keyword>
<dbReference type="EMBL" id="BMAT01011171">
    <property type="protein sequence ID" value="GFR67977.1"/>
    <property type="molecule type" value="Genomic_DNA"/>
</dbReference>
<accession>A0AAV4F451</accession>
<organism evidence="2 3">
    <name type="scientific">Elysia marginata</name>
    <dbReference type="NCBI Taxonomy" id="1093978"/>
    <lineage>
        <taxon>Eukaryota</taxon>
        <taxon>Metazoa</taxon>
        <taxon>Spiralia</taxon>
        <taxon>Lophotrochozoa</taxon>
        <taxon>Mollusca</taxon>
        <taxon>Gastropoda</taxon>
        <taxon>Heterobranchia</taxon>
        <taxon>Euthyneura</taxon>
        <taxon>Panpulmonata</taxon>
        <taxon>Sacoglossa</taxon>
        <taxon>Placobranchoidea</taxon>
        <taxon>Plakobranchidae</taxon>
        <taxon>Elysia</taxon>
    </lineage>
</organism>
<sequence length="176" mass="19476">MKTVTAHIDKAVVPRAAARSGAVAFFRIQTTFFPKAVSAADIDDADDDDGDIDDDDDDDDDDQDDVYDVDGDDDDDNNNNQTHPHLGLLINRRVKQRSLCGVETILSESQAAKSELVKVQPRKVFSLWSPLAASPTCSGWLMVKLGSARKIWESFPPHTEQLLNHELLLARSLWAS</sequence>
<evidence type="ECO:0000313" key="3">
    <source>
        <dbReference type="Proteomes" id="UP000762676"/>
    </source>
</evidence>
<evidence type="ECO:0000256" key="1">
    <source>
        <dbReference type="SAM" id="MobiDB-lite"/>
    </source>
</evidence>
<comment type="caution">
    <text evidence="2">The sequence shown here is derived from an EMBL/GenBank/DDBJ whole genome shotgun (WGS) entry which is preliminary data.</text>
</comment>
<dbReference type="AlphaFoldDB" id="A0AAV4F451"/>
<reference evidence="2 3" key="1">
    <citation type="journal article" date="2021" name="Elife">
        <title>Chloroplast acquisition without the gene transfer in kleptoplastic sea slugs, Plakobranchus ocellatus.</title>
        <authorList>
            <person name="Maeda T."/>
            <person name="Takahashi S."/>
            <person name="Yoshida T."/>
            <person name="Shimamura S."/>
            <person name="Takaki Y."/>
            <person name="Nagai Y."/>
            <person name="Toyoda A."/>
            <person name="Suzuki Y."/>
            <person name="Arimoto A."/>
            <person name="Ishii H."/>
            <person name="Satoh N."/>
            <person name="Nishiyama T."/>
            <person name="Hasebe M."/>
            <person name="Maruyama T."/>
            <person name="Minagawa J."/>
            <person name="Obokata J."/>
            <person name="Shigenobu S."/>
        </authorList>
    </citation>
    <scope>NUCLEOTIDE SEQUENCE [LARGE SCALE GENOMIC DNA]</scope>
</reference>
<feature type="compositionally biased region" description="Acidic residues" evidence="1">
    <location>
        <begin position="42"/>
        <end position="77"/>
    </location>
</feature>
<name>A0AAV4F451_9GAST</name>
<proteinExistence type="predicted"/>
<protein>
    <submittedName>
        <fullName evidence="2">Uncharacterized protein</fullName>
    </submittedName>
</protein>